<sequence length="233" mass="26056">MSHCILVVMLLAMLMGAHTSWGLEQKILTQSDVEVTVIHFHQTTQQNLANSSGRINTTLTFDDIHLPDPVSNISRYANFNLTSFQIFDPILASKAGLFPPEDTNCATSSPNALLGSRPTTGTWPRLILDPSNSTDPSYFHIQSFAIKALGLVPRDLALHVNGFEITNGKVVTMYQAFVMYLRTGYQGMFVLDFARLGWWPKRINALEFWAQTSDGRKDWKFCIDDLKIALVGS</sequence>
<dbReference type="OrthoDB" id="4153234at2759"/>
<evidence type="ECO:0000313" key="2">
    <source>
        <dbReference type="EMBL" id="CZR57929.1"/>
    </source>
</evidence>
<gene>
    <name evidence="2" type="ORF">PAC_07819</name>
</gene>
<accession>A0A1L7WYT8</accession>
<dbReference type="Proteomes" id="UP000184330">
    <property type="component" value="Unassembled WGS sequence"/>
</dbReference>
<proteinExistence type="predicted"/>
<name>A0A1L7WYT8_9HELO</name>
<protein>
    <submittedName>
        <fullName evidence="2">Uncharacterized protein</fullName>
    </submittedName>
</protein>
<keyword evidence="3" id="KW-1185">Reference proteome</keyword>
<feature type="chain" id="PRO_5012928026" evidence="1">
    <location>
        <begin position="20"/>
        <end position="233"/>
    </location>
</feature>
<keyword evidence="1" id="KW-0732">Signal</keyword>
<dbReference type="AlphaFoldDB" id="A0A1L7WYT8"/>
<reference evidence="2 3" key="1">
    <citation type="submission" date="2016-03" db="EMBL/GenBank/DDBJ databases">
        <authorList>
            <person name="Ploux O."/>
        </authorList>
    </citation>
    <scope>NUCLEOTIDE SEQUENCE [LARGE SCALE GENOMIC DNA]</scope>
    <source>
        <strain evidence="2 3">UAMH 11012</strain>
    </source>
</reference>
<evidence type="ECO:0000256" key="1">
    <source>
        <dbReference type="SAM" id="SignalP"/>
    </source>
</evidence>
<dbReference type="EMBL" id="FJOG01000011">
    <property type="protein sequence ID" value="CZR57929.1"/>
    <property type="molecule type" value="Genomic_DNA"/>
</dbReference>
<organism evidence="2 3">
    <name type="scientific">Phialocephala subalpina</name>
    <dbReference type="NCBI Taxonomy" id="576137"/>
    <lineage>
        <taxon>Eukaryota</taxon>
        <taxon>Fungi</taxon>
        <taxon>Dikarya</taxon>
        <taxon>Ascomycota</taxon>
        <taxon>Pezizomycotina</taxon>
        <taxon>Leotiomycetes</taxon>
        <taxon>Helotiales</taxon>
        <taxon>Mollisiaceae</taxon>
        <taxon>Phialocephala</taxon>
        <taxon>Phialocephala fortinii species complex</taxon>
    </lineage>
</organism>
<feature type="signal peptide" evidence="1">
    <location>
        <begin position="1"/>
        <end position="19"/>
    </location>
</feature>
<evidence type="ECO:0000313" key="3">
    <source>
        <dbReference type="Proteomes" id="UP000184330"/>
    </source>
</evidence>